<protein>
    <submittedName>
        <fullName evidence="9">FAD-dependent oxidoreductase</fullName>
    </submittedName>
</protein>
<reference evidence="10" key="1">
    <citation type="journal article" date="2019" name="Int. J. Syst. Evol. Microbiol.">
        <title>The Global Catalogue of Microorganisms (GCM) 10K type strain sequencing project: providing services to taxonomists for standard genome sequencing and annotation.</title>
        <authorList>
            <consortium name="The Broad Institute Genomics Platform"/>
            <consortium name="The Broad Institute Genome Sequencing Center for Infectious Disease"/>
            <person name="Wu L."/>
            <person name="Ma J."/>
        </authorList>
    </citation>
    <scope>NUCLEOTIDE SEQUENCE [LARGE SCALE GENOMIC DNA]</scope>
    <source>
        <strain evidence="10">JCM 16703</strain>
    </source>
</reference>
<keyword evidence="10" id="KW-1185">Reference proteome</keyword>
<evidence type="ECO:0000313" key="10">
    <source>
        <dbReference type="Proteomes" id="UP001501495"/>
    </source>
</evidence>
<dbReference type="PANTHER" id="PTHR43429">
    <property type="entry name" value="PYRIDINE NUCLEOTIDE-DISULFIDE OXIDOREDUCTASE DOMAIN-CONTAINING"/>
    <property type="match status" value="1"/>
</dbReference>
<gene>
    <name evidence="9" type="ORF">GCM10022215_03610</name>
</gene>
<dbReference type="Pfam" id="PF02852">
    <property type="entry name" value="Pyr_redox_dim"/>
    <property type="match status" value="1"/>
</dbReference>
<keyword evidence="5" id="KW-0560">Oxidoreductase</keyword>
<dbReference type="InterPro" id="IPR023753">
    <property type="entry name" value="FAD/NAD-binding_dom"/>
</dbReference>
<evidence type="ECO:0000256" key="2">
    <source>
        <dbReference type="ARBA" id="ARBA00009130"/>
    </source>
</evidence>
<dbReference type="PRINTS" id="PR00368">
    <property type="entry name" value="FADPNR"/>
</dbReference>
<dbReference type="Gene3D" id="3.50.50.60">
    <property type="entry name" value="FAD/NAD(P)-binding domain"/>
    <property type="match status" value="2"/>
</dbReference>
<dbReference type="InterPro" id="IPR016156">
    <property type="entry name" value="FAD/NAD-linked_Rdtase_dimer_sf"/>
</dbReference>
<evidence type="ECO:0000256" key="5">
    <source>
        <dbReference type="ARBA" id="ARBA00023002"/>
    </source>
</evidence>
<dbReference type="PRINTS" id="PR00411">
    <property type="entry name" value="PNDRDTASEI"/>
</dbReference>
<dbReference type="Proteomes" id="UP001501495">
    <property type="component" value="Unassembled WGS sequence"/>
</dbReference>
<dbReference type="RefSeq" id="WP_344731489.1">
    <property type="nucleotide sequence ID" value="NZ_BAAAZH010000002.1"/>
</dbReference>
<comment type="caution">
    <text evidence="9">The sequence shown here is derived from an EMBL/GenBank/DDBJ whole genome shotgun (WGS) entry which is preliminary data.</text>
</comment>
<evidence type="ECO:0000313" key="9">
    <source>
        <dbReference type="EMBL" id="GAA4109366.1"/>
    </source>
</evidence>
<evidence type="ECO:0000256" key="1">
    <source>
        <dbReference type="ARBA" id="ARBA00001974"/>
    </source>
</evidence>
<keyword evidence="3" id="KW-0285">Flavoprotein</keyword>
<dbReference type="InterPro" id="IPR050260">
    <property type="entry name" value="FAD-bd_OxRdtase"/>
</dbReference>
<dbReference type="EMBL" id="BAAAZH010000002">
    <property type="protein sequence ID" value="GAA4109366.1"/>
    <property type="molecule type" value="Genomic_DNA"/>
</dbReference>
<dbReference type="SUPFAM" id="SSF51905">
    <property type="entry name" value="FAD/NAD(P)-binding domain"/>
    <property type="match status" value="1"/>
</dbReference>
<dbReference type="PANTHER" id="PTHR43429:SF1">
    <property type="entry name" value="NAD(P)H SULFUR OXIDOREDUCTASE (COA-DEPENDENT)"/>
    <property type="match status" value="1"/>
</dbReference>
<accession>A0ABP7XCT2</accession>
<dbReference type="Pfam" id="PF07992">
    <property type="entry name" value="Pyr_redox_2"/>
    <property type="match status" value="1"/>
</dbReference>
<keyword evidence="6" id="KW-0676">Redox-active center</keyword>
<feature type="domain" description="FAD/NAD(P)-binding" evidence="8">
    <location>
        <begin position="9"/>
        <end position="311"/>
    </location>
</feature>
<evidence type="ECO:0000256" key="6">
    <source>
        <dbReference type="ARBA" id="ARBA00023284"/>
    </source>
</evidence>
<proteinExistence type="inferred from homology"/>
<name>A0ABP7XCT2_9ACTN</name>
<dbReference type="SUPFAM" id="SSF55424">
    <property type="entry name" value="FAD/NAD-linked reductases, dimerisation (C-terminal) domain"/>
    <property type="match status" value="1"/>
</dbReference>
<evidence type="ECO:0000256" key="4">
    <source>
        <dbReference type="ARBA" id="ARBA00022827"/>
    </source>
</evidence>
<keyword evidence="4" id="KW-0274">FAD</keyword>
<comment type="cofactor">
    <cofactor evidence="1">
        <name>FAD</name>
        <dbReference type="ChEBI" id="CHEBI:57692"/>
    </cofactor>
</comment>
<evidence type="ECO:0000259" key="7">
    <source>
        <dbReference type="Pfam" id="PF02852"/>
    </source>
</evidence>
<sequence length="468" mass="49003">MSDSADAPHVLVIGADAAGMSAAHQALRRARDLGRTLRITALEATEHTSYSACGLPYWIGGLVASGDDLVARFPAEHRESGIDLRTGVRARRVDLDAREVTAVDAEGQSQRFSYDELVIATGAAPRIPDWARDEDGVLVPGMLPVKTLDDGAAWRALLDEWSGEHPPRAAIVGAGYIGVEMAEALADRGCEVALFAAAEVLPGFETPVRQRMTATLRAAGITVHEHARVDGIERGADGAVAAVRCPSGTTQADLVVLATGVDPRTDLEIVGGDLPRGEAGAFDPDDRQRLGPHVWAAGDCATVRHRMLGTRVFIPLGTHANKQGRVLGDNLAGGSSRSEGALGTAITRFRHAGHLLEVARTGLGTSEAADAGFRPTALLTEGSVISGYLPDAATAAVWVCADARTRRLLGVQIAGGEGSAKRIDTAAAVLWAGGSVDDLAAVDLAYAPPFATVWDLVQIAARRLAERI</sequence>
<dbReference type="InterPro" id="IPR004099">
    <property type="entry name" value="Pyr_nucl-diS_OxRdtase_dimer"/>
</dbReference>
<feature type="domain" description="Pyridine nucleotide-disulphide oxidoreductase dimerisation" evidence="7">
    <location>
        <begin position="356"/>
        <end position="452"/>
    </location>
</feature>
<evidence type="ECO:0000259" key="8">
    <source>
        <dbReference type="Pfam" id="PF07992"/>
    </source>
</evidence>
<organism evidence="9 10">
    <name type="scientific">Nocardioides fonticola</name>
    <dbReference type="NCBI Taxonomy" id="450363"/>
    <lineage>
        <taxon>Bacteria</taxon>
        <taxon>Bacillati</taxon>
        <taxon>Actinomycetota</taxon>
        <taxon>Actinomycetes</taxon>
        <taxon>Propionibacteriales</taxon>
        <taxon>Nocardioidaceae</taxon>
        <taxon>Nocardioides</taxon>
    </lineage>
</organism>
<comment type="similarity">
    <text evidence="2">Belongs to the class-III pyridine nucleotide-disulfide oxidoreductase family.</text>
</comment>
<evidence type="ECO:0000256" key="3">
    <source>
        <dbReference type="ARBA" id="ARBA00022630"/>
    </source>
</evidence>
<dbReference type="InterPro" id="IPR036188">
    <property type="entry name" value="FAD/NAD-bd_sf"/>
</dbReference>